<dbReference type="Proteomes" id="UP000627838">
    <property type="component" value="Unassembled WGS sequence"/>
</dbReference>
<evidence type="ECO:0008006" key="3">
    <source>
        <dbReference type="Google" id="ProtNLM"/>
    </source>
</evidence>
<evidence type="ECO:0000313" key="2">
    <source>
        <dbReference type="Proteomes" id="UP000627838"/>
    </source>
</evidence>
<proteinExistence type="predicted"/>
<name>A0ABR9JQW2_9ACTN</name>
<gene>
    <name evidence="1" type="ORF">H4W34_002792</name>
</gene>
<dbReference type="EMBL" id="JADBDZ010000001">
    <property type="protein sequence ID" value="MBE1532959.1"/>
    <property type="molecule type" value="Genomic_DNA"/>
</dbReference>
<dbReference type="RefSeq" id="WP_192759577.1">
    <property type="nucleotide sequence ID" value="NZ_JADBDZ010000001.1"/>
</dbReference>
<keyword evidence="2" id="KW-1185">Reference proteome</keyword>
<protein>
    <recommendedName>
        <fullName evidence="3">DUF4351 domain-containing protein</fullName>
    </recommendedName>
</protein>
<evidence type="ECO:0000313" key="1">
    <source>
        <dbReference type="EMBL" id="MBE1532959.1"/>
    </source>
</evidence>
<reference evidence="1 2" key="1">
    <citation type="submission" date="2020-10" db="EMBL/GenBank/DDBJ databases">
        <title>Sequencing the genomes of 1000 actinobacteria strains.</title>
        <authorList>
            <person name="Klenk H.-P."/>
        </authorList>
    </citation>
    <scope>NUCLEOTIDE SEQUENCE [LARGE SCALE GENOMIC DNA]</scope>
    <source>
        <strain evidence="1 2">DSM 46744</strain>
    </source>
</reference>
<dbReference type="PANTHER" id="PTHR34613">
    <property type="entry name" value="SLL0800 PROTEIN"/>
    <property type="match status" value="1"/>
</dbReference>
<dbReference type="PANTHER" id="PTHR34613:SF1">
    <property type="entry name" value="SLL6017 PROTEIN"/>
    <property type="match status" value="1"/>
</dbReference>
<comment type="caution">
    <text evidence="1">The sequence shown here is derived from an EMBL/GenBank/DDBJ whole genome shotgun (WGS) entry which is preliminary data.</text>
</comment>
<sequence>MPSKDHELPLEMVRNQPILVPELLRSVYRKDIPQIPDKVEARLTSETYEAFHPQELRCDATVLVGDPERPLLGIITESQLKYDADKDFSWPAYVANFRLRHKCDTILLVFCPDERVARACARPIRMGHPELILKPLTFHPGLVGPITDPERARKVPELVILSTPAHADGPHRVAVLDSYNAAIDQVAQVLGVAIATQYHDHTTPQLSAVARKLMEERMQAAGYEWKSEFAIHHRAEGKAEGRAEGRTEEAARLVLRILQKRGVCVSDDARRRITETTDLERLEEWVLDAGTVASVDELFTG</sequence>
<accession>A0ABR9JQW2</accession>
<organism evidence="1 2">
    <name type="scientific">Actinomadura algeriensis</name>
    <dbReference type="NCBI Taxonomy" id="1679523"/>
    <lineage>
        <taxon>Bacteria</taxon>
        <taxon>Bacillati</taxon>
        <taxon>Actinomycetota</taxon>
        <taxon>Actinomycetes</taxon>
        <taxon>Streptosporangiales</taxon>
        <taxon>Thermomonosporaceae</taxon>
        <taxon>Actinomadura</taxon>
    </lineage>
</organism>